<keyword evidence="2" id="KW-0150">Chloroplast</keyword>
<dbReference type="OMA" id="HDAVNKT"/>
<dbReference type="GO" id="GO:0047538">
    <property type="term" value="F:2-carboxy-D-arabinitol-1-phosphatase activity"/>
    <property type="evidence" value="ECO:0007669"/>
    <property type="project" value="UniProtKB-EC"/>
</dbReference>
<dbReference type="InterPro" id="IPR029033">
    <property type="entry name" value="His_PPase_superfam"/>
</dbReference>
<dbReference type="CDD" id="cd07067">
    <property type="entry name" value="HP_PGM_like"/>
    <property type="match status" value="2"/>
</dbReference>
<dbReference type="SMART" id="SM00855">
    <property type="entry name" value="PGAM"/>
    <property type="match status" value="2"/>
</dbReference>
<evidence type="ECO:0000256" key="10">
    <source>
        <dbReference type="PIRSR" id="PIRSR613078-2"/>
    </source>
</evidence>
<keyword evidence="4" id="KW-0378">Hydrolase</keyword>
<dbReference type="InterPro" id="IPR050275">
    <property type="entry name" value="PGM_Phosphatase"/>
</dbReference>
<evidence type="ECO:0000256" key="8">
    <source>
        <dbReference type="ARBA" id="ARBA00066640"/>
    </source>
</evidence>
<dbReference type="AlphaFoldDB" id="A0AA38CRX1"/>
<feature type="active site" description="Tele-phosphohistidine intermediate" evidence="9">
    <location>
        <position position="42"/>
    </location>
</feature>
<evidence type="ECO:0000313" key="12">
    <source>
        <dbReference type="Proteomes" id="UP000824469"/>
    </source>
</evidence>
<feature type="active site" description="Proton donor/acceptor" evidence="9">
    <location>
        <position position="116"/>
    </location>
</feature>
<evidence type="ECO:0000256" key="5">
    <source>
        <dbReference type="ARBA" id="ARBA00022946"/>
    </source>
</evidence>
<feature type="binding site" evidence="10">
    <location>
        <begin position="41"/>
        <end position="48"/>
    </location>
    <ligand>
        <name>substrate</name>
    </ligand>
</feature>
<dbReference type="Proteomes" id="UP000824469">
    <property type="component" value="Unassembled WGS sequence"/>
</dbReference>
<keyword evidence="12" id="KW-1185">Reference proteome</keyword>
<feature type="binding site" evidence="10">
    <location>
        <position position="92"/>
    </location>
    <ligand>
        <name>substrate</name>
    </ligand>
</feature>
<dbReference type="Pfam" id="PF00300">
    <property type="entry name" value="His_Phos_1"/>
    <property type="match status" value="2"/>
</dbReference>
<dbReference type="InterPro" id="IPR001345">
    <property type="entry name" value="PG/BPGM_mutase_AS"/>
</dbReference>
<dbReference type="PROSITE" id="PS00175">
    <property type="entry name" value="PG_MUTASE"/>
    <property type="match status" value="1"/>
</dbReference>
<feature type="non-terminal residue" evidence="11">
    <location>
        <position position="486"/>
    </location>
</feature>
<evidence type="ECO:0000256" key="2">
    <source>
        <dbReference type="ARBA" id="ARBA00022528"/>
    </source>
</evidence>
<dbReference type="EMBL" id="JAHRHJ020000008">
    <property type="protein sequence ID" value="KAH9304741.1"/>
    <property type="molecule type" value="Genomic_DNA"/>
</dbReference>
<gene>
    <name evidence="11" type="ORF">KI387_009145</name>
</gene>
<dbReference type="SUPFAM" id="SSF53254">
    <property type="entry name" value="Phosphoglycerate mutase-like"/>
    <property type="match status" value="2"/>
</dbReference>
<dbReference type="PANTHER" id="PTHR48100:SF10">
    <property type="entry name" value="2-CARBOXY-D-ARABINITOL-1-PHOSPHATASE-RELATED"/>
    <property type="match status" value="1"/>
</dbReference>
<evidence type="ECO:0000256" key="9">
    <source>
        <dbReference type="PIRSR" id="PIRSR613078-1"/>
    </source>
</evidence>
<evidence type="ECO:0000256" key="7">
    <source>
        <dbReference type="ARBA" id="ARBA00052441"/>
    </source>
</evidence>
<comment type="subcellular location">
    <subcellularLocation>
        <location evidence="1">Plastid</location>
        <location evidence="1">Chloroplast stroma</location>
    </subcellularLocation>
</comment>
<reference evidence="11 12" key="1">
    <citation type="journal article" date="2021" name="Nat. Plants">
        <title>The Taxus genome provides insights into paclitaxel biosynthesis.</title>
        <authorList>
            <person name="Xiong X."/>
            <person name="Gou J."/>
            <person name="Liao Q."/>
            <person name="Li Y."/>
            <person name="Zhou Q."/>
            <person name="Bi G."/>
            <person name="Li C."/>
            <person name="Du R."/>
            <person name="Wang X."/>
            <person name="Sun T."/>
            <person name="Guo L."/>
            <person name="Liang H."/>
            <person name="Lu P."/>
            <person name="Wu Y."/>
            <person name="Zhang Z."/>
            <person name="Ro D.K."/>
            <person name="Shang Y."/>
            <person name="Huang S."/>
            <person name="Yan J."/>
        </authorList>
    </citation>
    <scope>NUCLEOTIDE SEQUENCE [LARGE SCALE GENOMIC DNA]</scope>
    <source>
        <strain evidence="11">Ta-2019</strain>
    </source>
</reference>
<dbReference type="Gene3D" id="3.40.50.1240">
    <property type="entry name" value="Phosphoglycerate mutase-like"/>
    <property type="match status" value="2"/>
</dbReference>
<protein>
    <recommendedName>
        <fullName evidence="8">2-carboxy-D-arabinitol-1-phosphatase</fullName>
        <ecNumber evidence="8">3.1.3.63</ecNumber>
    </recommendedName>
</protein>
<feature type="binding site" evidence="10">
    <location>
        <position position="127"/>
    </location>
    <ligand>
        <name>substrate</name>
    </ligand>
</feature>
<comment type="catalytic activity">
    <reaction evidence="7">
        <text>2-carboxy-D-arabinitol 1-phosphate + H2O = 2-carboxy-D-arabinitol + phosphate</text>
        <dbReference type="Rhea" id="RHEA:17837"/>
        <dbReference type="ChEBI" id="CHEBI:15377"/>
        <dbReference type="ChEBI" id="CHEBI:43474"/>
        <dbReference type="ChEBI" id="CHEBI:58008"/>
        <dbReference type="ChEBI" id="CHEBI:58185"/>
        <dbReference type="EC" id="3.1.3.63"/>
    </reaction>
</comment>
<dbReference type="InterPro" id="IPR013078">
    <property type="entry name" value="His_Pase_superF_clade-1"/>
</dbReference>
<comment type="caution">
    <text evidence="11">The sequence shown here is derived from an EMBL/GenBank/DDBJ whole genome shotgun (WGS) entry which is preliminary data.</text>
</comment>
<dbReference type="FunFam" id="3.40.50.1240:FF:000018">
    <property type="entry name" value="Phosphoglycerate mutase"/>
    <property type="match status" value="1"/>
</dbReference>
<evidence type="ECO:0000256" key="6">
    <source>
        <dbReference type="ARBA" id="ARBA00038362"/>
    </source>
</evidence>
<comment type="similarity">
    <text evidence="6">Belongs to the phosphoglycerate mutase family.</text>
</comment>
<dbReference type="EC" id="3.1.3.63" evidence="8"/>
<sequence>QSTALPCQLVKTHITENRYRVFRLKAKACLGEQRKRVVVVRHGQSTWNEEGRIQGSSNFSILTQKGEMQAETSRQMLIRDTFDVCFHSPLARAKRTAEIICESRKLEMIPEFDLREIDLYSFQGLLKHEGKKRFSEAYIQWQMDAANFVIDGHYPVRELWERAKTCWTKILSHKGQSILVVAHNAVNQALVATAIGFGPEYFRILLQSNCGISVLDFIPSTVGNGPPYVCLDRLNQTPNSPITPWQSAGRKTGDRIILVCHGTTGSIAEERLPTSFDAPMNMLGTIQSQKTAELLLDLRVSSIICSPQSSAFKTAEAIAKVQEAADCLGADCVPRYVEIKQMQELGDIPMPERLQKQVSQHGRWQEYLQQNCNNFEDFFASFWDRNDEAWNGLIRHLGDLQNNGSNPERNVIVVGHEIVNIGILCHCLGLEKSSIGSFHLDAGSISVIDFPDGPNGRGIVRCLNYTAHLGRWSVPVTRSAMADEDF</sequence>
<dbReference type="PANTHER" id="PTHR48100">
    <property type="entry name" value="BROAD-SPECIFICITY PHOSPHATASE YOR283W-RELATED"/>
    <property type="match status" value="1"/>
</dbReference>
<evidence type="ECO:0000256" key="3">
    <source>
        <dbReference type="ARBA" id="ARBA00022640"/>
    </source>
</evidence>
<keyword evidence="5" id="KW-0809">Transit peptide</keyword>
<dbReference type="GO" id="GO:0009570">
    <property type="term" value="C:chloroplast stroma"/>
    <property type="evidence" value="ECO:0007669"/>
    <property type="project" value="UniProtKB-SubCell"/>
</dbReference>
<evidence type="ECO:0000256" key="4">
    <source>
        <dbReference type="ARBA" id="ARBA00022801"/>
    </source>
</evidence>
<name>A0AA38CRX1_TAXCH</name>
<evidence type="ECO:0000256" key="1">
    <source>
        <dbReference type="ARBA" id="ARBA00004470"/>
    </source>
</evidence>
<organism evidence="11 12">
    <name type="scientific">Taxus chinensis</name>
    <name type="common">Chinese yew</name>
    <name type="synonym">Taxus wallichiana var. chinensis</name>
    <dbReference type="NCBI Taxonomy" id="29808"/>
    <lineage>
        <taxon>Eukaryota</taxon>
        <taxon>Viridiplantae</taxon>
        <taxon>Streptophyta</taxon>
        <taxon>Embryophyta</taxon>
        <taxon>Tracheophyta</taxon>
        <taxon>Spermatophyta</taxon>
        <taxon>Pinopsida</taxon>
        <taxon>Pinidae</taxon>
        <taxon>Conifers II</taxon>
        <taxon>Cupressales</taxon>
        <taxon>Taxaceae</taxon>
        <taxon>Taxus</taxon>
    </lineage>
</organism>
<proteinExistence type="inferred from homology"/>
<keyword evidence="3" id="KW-0934">Plastid</keyword>
<accession>A0AA38CRX1</accession>
<evidence type="ECO:0000313" key="11">
    <source>
        <dbReference type="EMBL" id="KAH9304741.1"/>
    </source>
</evidence>